<dbReference type="Pfam" id="PF02720">
    <property type="entry name" value="DUF222"/>
    <property type="match status" value="1"/>
</dbReference>
<reference evidence="4 5" key="1">
    <citation type="submission" date="2023-07" db="EMBL/GenBank/DDBJ databases">
        <title>Comparative genomics of wheat-associated soil bacteria to identify genetic determinants of phenazine resistance.</title>
        <authorList>
            <person name="Mouncey N."/>
        </authorList>
    </citation>
    <scope>NUCLEOTIDE SEQUENCE [LARGE SCALE GENOMIC DNA]</scope>
    <source>
        <strain evidence="4 5">W2I7</strain>
    </source>
</reference>
<keyword evidence="5" id="KW-1185">Reference proteome</keyword>
<proteinExistence type="inferred from homology"/>
<sequence>MPESRSERRCLFSGCRRSVFTATSSNITTNQILAHIEHMDYTEFMEPWFDDVDDRPRDAAFFVESALDDLQCADIDLNRYEAMRSCRIADAVALARRNPHVYVHGTDKDAVAQAERAAIFDIALRLRCSEEYVRGVLFTAEEAMTHLPLLWRQAKDGFVSMYLVGRTVGSLARVRADIGASEEEVELEREAMRLIDQAASEWAFSCPPAAFLRRLRTLVDRLDPVGATERHARKVRGRRVVVHEDEDGMSWFMAYIPTVEAIAAKRRLTSAAKHLQKNPDECRSRDQIRADLCSDWLRGIGTDKAVKTKIFVTIPVQLLEGETVPAQEAELVGHGPIDPLTAKQVFLDTTAFRRVIIDPIRSIVIDMDRRSRRATPAQREWLILQHGTCARDGCNRLAQDADIDHTTPWAHGGTTDLHELRPLCPRDHTHRHLTRAIYRNRPDNTVQVTTPTGHESKPPPRSSAIAPPF</sequence>
<feature type="region of interest" description="Disordered" evidence="2">
    <location>
        <begin position="439"/>
        <end position="469"/>
    </location>
</feature>
<dbReference type="SMART" id="SM00507">
    <property type="entry name" value="HNHc"/>
    <property type="match status" value="1"/>
</dbReference>
<comment type="caution">
    <text evidence="4">The sequence shown here is derived from an EMBL/GenBank/DDBJ whole genome shotgun (WGS) entry which is preliminary data.</text>
</comment>
<dbReference type="Pfam" id="PF01844">
    <property type="entry name" value="HNH"/>
    <property type="match status" value="1"/>
</dbReference>
<evidence type="ECO:0000256" key="1">
    <source>
        <dbReference type="ARBA" id="ARBA00023450"/>
    </source>
</evidence>
<evidence type="ECO:0000313" key="4">
    <source>
        <dbReference type="EMBL" id="MDQ0642098.1"/>
    </source>
</evidence>
<name>A0ABU0P441_9MICO</name>
<feature type="domain" description="HNH nuclease" evidence="3">
    <location>
        <begin position="377"/>
        <end position="429"/>
    </location>
</feature>
<dbReference type="CDD" id="cd00085">
    <property type="entry name" value="HNHc"/>
    <property type="match status" value="1"/>
</dbReference>
<protein>
    <recommendedName>
        <fullName evidence="3">HNH nuclease domain-containing protein</fullName>
    </recommendedName>
</protein>
<dbReference type="RefSeq" id="WP_307357549.1">
    <property type="nucleotide sequence ID" value="NZ_JAUSXK010000001.1"/>
</dbReference>
<feature type="compositionally biased region" description="Polar residues" evidence="2">
    <location>
        <begin position="443"/>
        <end position="453"/>
    </location>
</feature>
<organism evidence="4 5">
    <name type="scientific">Microbacterium murale</name>
    <dbReference type="NCBI Taxonomy" id="1081040"/>
    <lineage>
        <taxon>Bacteria</taxon>
        <taxon>Bacillati</taxon>
        <taxon>Actinomycetota</taxon>
        <taxon>Actinomycetes</taxon>
        <taxon>Micrococcales</taxon>
        <taxon>Microbacteriaceae</taxon>
        <taxon>Microbacterium</taxon>
    </lineage>
</organism>
<comment type="similarity">
    <text evidence="1">Belongs to the Rv1128c/1148c/1588c/1702c/1945/3466 family.</text>
</comment>
<dbReference type="EMBL" id="JAUSXK010000001">
    <property type="protein sequence ID" value="MDQ0642098.1"/>
    <property type="molecule type" value="Genomic_DNA"/>
</dbReference>
<dbReference type="InterPro" id="IPR003615">
    <property type="entry name" value="HNH_nuc"/>
</dbReference>
<dbReference type="InterPro" id="IPR002711">
    <property type="entry name" value="HNH"/>
</dbReference>
<dbReference type="InterPro" id="IPR003870">
    <property type="entry name" value="DUF222"/>
</dbReference>
<gene>
    <name evidence="4" type="ORF">QFZ46_000258</name>
</gene>
<accession>A0ABU0P441</accession>
<evidence type="ECO:0000256" key="2">
    <source>
        <dbReference type="SAM" id="MobiDB-lite"/>
    </source>
</evidence>
<evidence type="ECO:0000259" key="3">
    <source>
        <dbReference type="SMART" id="SM00507"/>
    </source>
</evidence>
<dbReference type="Proteomes" id="UP001239085">
    <property type="component" value="Unassembled WGS sequence"/>
</dbReference>
<dbReference type="Gene3D" id="1.10.30.50">
    <property type="match status" value="1"/>
</dbReference>
<evidence type="ECO:0000313" key="5">
    <source>
        <dbReference type="Proteomes" id="UP001239085"/>
    </source>
</evidence>